<dbReference type="SUPFAM" id="SSF47598">
    <property type="entry name" value="Ribbon-helix-helix"/>
    <property type="match status" value="1"/>
</dbReference>
<evidence type="ECO:0000313" key="1">
    <source>
        <dbReference type="EMBL" id="OAH10976.1"/>
    </source>
</evidence>
<protein>
    <recommendedName>
        <fullName evidence="3">Ribbon-helix-helix protein CopG domain-containing protein</fullName>
    </recommendedName>
</protein>
<name>A0A177HJQ4_9ACTN</name>
<dbReference type="RefSeq" id="WP_067283728.1">
    <property type="nucleotide sequence ID" value="NZ_LOHS01000117.1"/>
</dbReference>
<dbReference type="PATRIC" id="fig|1716141.3.peg.6113"/>
<dbReference type="Proteomes" id="UP000077381">
    <property type="component" value="Unassembled WGS sequence"/>
</dbReference>
<dbReference type="InterPro" id="IPR010985">
    <property type="entry name" value="Ribbon_hlx_hlx"/>
</dbReference>
<comment type="caution">
    <text evidence="1">The sequence shown here is derived from an EMBL/GenBank/DDBJ whole genome shotgun (WGS) entry which is preliminary data.</text>
</comment>
<dbReference type="AlphaFoldDB" id="A0A177HJQ4"/>
<dbReference type="EMBL" id="LOHS01000117">
    <property type="protein sequence ID" value="OAH10976.1"/>
    <property type="molecule type" value="Genomic_DNA"/>
</dbReference>
<evidence type="ECO:0000313" key="2">
    <source>
        <dbReference type="Proteomes" id="UP000077381"/>
    </source>
</evidence>
<sequence length="81" mass="8910">MAEKKITIRVSEETLERLQLRAEVEDTTVTAILTEAAERDPRLELAAAHFRALMTSGLVEEFAKAFPDEEPDTAHTGAKAA</sequence>
<keyword evidence="2" id="KW-1185">Reference proteome</keyword>
<reference evidence="1 2" key="1">
    <citation type="submission" date="2015-12" db="EMBL/GenBank/DDBJ databases">
        <title>Genome sequence of Streptomyces sp. G25.</title>
        <authorList>
            <person name="Poehlein A."/>
            <person name="Roettig A."/>
            <person name="Hiessl S."/>
            <person name="Hauschild P."/>
            <person name="Schauer J."/>
            <person name="Madkour M.H."/>
            <person name="Al-Ansari A.M."/>
            <person name="Almakishah N.H."/>
            <person name="Steinbuechel A."/>
            <person name="Daniel R."/>
        </authorList>
    </citation>
    <scope>NUCLEOTIDE SEQUENCE [LARGE SCALE GENOMIC DNA]</scope>
    <source>
        <strain evidence="2">G25(2015)</strain>
    </source>
</reference>
<proteinExistence type="predicted"/>
<gene>
    <name evidence="1" type="ORF">STSP_58180</name>
</gene>
<evidence type="ECO:0008006" key="3">
    <source>
        <dbReference type="Google" id="ProtNLM"/>
    </source>
</evidence>
<dbReference type="OrthoDB" id="3855043at2"/>
<dbReference type="GO" id="GO:0006355">
    <property type="term" value="P:regulation of DNA-templated transcription"/>
    <property type="evidence" value="ECO:0007669"/>
    <property type="project" value="InterPro"/>
</dbReference>
<dbReference type="STRING" id="1716141.STSP_58180"/>
<accession>A0A177HJQ4</accession>
<organism evidence="1 2">
    <name type="scientific">Streptomyces jeddahensis</name>
    <dbReference type="NCBI Taxonomy" id="1716141"/>
    <lineage>
        <taxon>Bacteria</taxon>
        <taxon>Bacillati</taxon>
        <taxon>Actinomycetota</taxon>
        <taxon>Actinomycetes</taxon>
        <taxon>Kitasatosporales</taxon>
        <taxon>Streptomycetaceae</taxon>
        <taxon>Streptomyces</taxon>
    </lineage>
</organism>